<dbReference type="GeneID" id="66579400"/>
<evidence type="ECO:0000313" key="3">
    <source>
        <dbReference type="Proteomes" id="UP000265489"/>
    </source>
</evidence>
<feature type="signal peptide" evidence="1">
    <location>
        <begin position="1"/>
        <end position="26"/>
    </location>
</feature>
<name>A0A395W8L6_9FIRM</name>
<evidence type="ECO:0000313" key="2">
    <source>
        <dbReference type="EMBL" id="RGU92325.1"/>
    </source>
</evidence>
<proteinExistence type="predicted"/>
<dbReference type="RefSeq" id="WP_118324971.1">
    <property type="nucleotide sequence ID" value="NZ_QRYH01000007.1"/>
</dbReference>
<evidence type="ECO:0000256" key="1">
    <source>
        <dbReference type="SAM" id="SignalP"/>
    </source>
</evidence>
<sequence>MLNKSLMIKLLMFAMILVGCASNNVAENEVNDINENPKVQDEKVEDNNLSTITENNEVTEYIEQPQPQTESETIFYDPQPVDNTPSSEPVVEQPQPQVPACDDTIPYGGYTSWGEVNAAAQAELNERMIAEGWFSGKYDVYTFQTECGTIYYTYAVMEFK</sequence>
<dbReference type="EMBL" id="QRYQ01000006">
    <property type="protein sequence ID" value="RGU92325.1"/>
    <property type="molecule type" value="Genomic_DNA"/>
</dbReference>
<protein>
    <recommendedName>
        <fullName evidence="4">Lipoprotein</fullName>
    </recommendedName>
</protein>
<dbReference type="AlphaFoldDB" id="A0A395W8L6"/>
<dbReference type="Proteomes" id="UP000265489">
    <property type="component" value="Unassembled WGS sequence"/>
</dbReference>
<evidence type="ECO:0008006" key="4">
    <source>
        <dbReference type="Google" id="ProtNLM"/>
    </source>
</evidence>
<organism evidence="2 3">
    <name type="scientific">Holdemanella biformis</name>
    <dbReference type="NCBI Taxonomy" id="1735"/>
    <lineage>
        <taxon>Bacteria</taxon>
        <taxon>Bacillati</taxon>
        <taxon>Bacillota</taxon>
        <taxon>Erysipelotrichia</taxon>
        <taxon>Erysipelotrichales</taxon>
        <taxon>Erysipelotrichaceae</taxon>
        <taxon>Holdemanella</taxon>
    </lineage>
</organism>
<dbReference type="PROSITE" id="PS51257">
    <property type="entry name" value="PROKAR_LIPOPROTEIN"/>
    <property type="match status" value="1"/>
</dbReference>
<comment type="caution">
    <text evidence="2">The sequence shown here is derived from an EMBL/GenBank/DDBJ whole genome shotgun (WGS) entry which is preliminary data.</text>
</comment>
<reference evidence="2 3" key="1">
    <citation type="submission" date="2018-08" db="EMBL/GenBank/DDBJ databases">
        <title>A genome reference for cultivated species of the human gut microbiota.</title>
        <authorList>
            <person name="Zou Y."/>
            <person name="Xue W."/>
            <person name="Luo G."/>
        </authorList>
    </citation>
    <scope>NUCLEOTIDE SEQUENCE [LARGE SCALE GENOMIC DNA]</scope>
    <source>
        <strain evidence="2 3">AF15-20</strain>
    </source>
</reference>
<keyword evidence="1" id="KW-0732">Signal</keyword>
<accession>A0A395W8L6</accession>
<feature type="chain" id="PRO_5039027982" description="Lipoprotein" evidence="1">
    <location>
        <begin position="27"/>
        <end position="160"/>
    </location>
</feature>
<gene>
    <name evidence="2" type="ORF">DWW32_04930</name>
</gene>